<accession>A0A1A9LBY2</accession>
<evidence type="ECO:0000256" key="1">
    <source>
        <dbReference type="SAM" id="Phobius"/>
    </source>
</evidence>
<keyword evidence="3" id="KW-1185">Reference proteome</keyword>
<name>A0A1A9LBY2_9FLAO</name>
<keyword evidence="1" id="KW-0472">Membrane</keyword>
<dbReference type="EMBL" id="LXIE01000036">
    <property type="protein sequence ID" value="OAD90587.1"/>
    <property type="molecule type" value="Genomic_DNA"/>
</dbReference>
<organism evidence="2 3">
    <name type="scientific">Aequorivita soesokkakensis</name>
    <dbReference type="NCBI Taxonomy" id="1385699"/>
    <lineage>
        <taxon>Bacteria</taxon>
        <taxon>Pseudomonadati</taxon>
        <taxon>Bacteroidota</taxon>
        <taxon>Flavobacteriia</taxon>
        <taxon>Flavobacteriales</taxon>
        <taxon>Flavobacteriaceae</taxon>
        <taxon>Aequorivita</taxon>
    </lineage>
</organism>
<comment type="caution">
    <text evidence="2">The sequence shown here is derived from an EMBL/GenBank/DDBJ whole genome shotgun (WGS) entry which is preliminary data.</text>
</comment>
<feature type="transmembrane region" description="Helical" evidence="1">
    <location>
        <begin position="95"/>
        <end position="116"/>
    </location>
</feature>
<dbReference type="AlphaFoldDB" id="A0A1A9LBY2"/>
<gene>
    <name evidence="2" type="ORF">A7A78_14510</name>
</gene>
<keyword evidence="1" id="KW-1133">Transmembrane helix</keyword>
<evidence type="ECO:0000313" key="3">
    <source>
        <dbReference type="Proteomes" id="UP000077552"/>
    </source>
</evidence>
<evidence type="ECO:0000313" key="2">
    <source>
        <dbReference type="EMBL" id="OAD90587.1"/>
    </source>
</evidence>
<dbReference type="STRING" id="1385699.A7A78_14510"/>
<feature type="transmembrane region" description="Helical" evidence="1">
    <location>
        <begin position="21"/>
        <end position="44"/>
    </location>
</feature>
<proteinExistence type="predicted"/>
<dbReference type="RefSeq" id="WP_068762647.1">
    <property type="nucleotide sequence ID" value="NZ_LXIE01000036.1"/>
</dbReference>
<sequence>MSIGKDKSAIKVVSIKLKLTILFVDFAIFGLLISLLEYTIYFQLDLARDFPWLFLFFIYFIFFTLSEFFFNRTLGMKLFKVSITYKNHKKLNKAFVIYSILIMLDRFLFLLIIYFFRVFFHSKNNLLLSEKYSGIRWSKE</sequence>
<evidence type="ECO:0008006" key="4">
    <source>
        <dbReference type="Google" id="ProtNLM"/>
    </source>
</evidence>
<protein>
    <recommendedName>
        <fullName evidence="4">RDD domain-containing protein</fullName>
    </recommendedName>
</protein>
<feature type="transmembrane region" description="Helical" evidence="1">
    <location>
        <begin position="50"/>
        <end position="70"/>
    </location>
</feature>
<reference evidence="2 3" key="1">
    <citation type="submission" date="2016-05" db="EMBL/GenBank/DDBJ databases">
        <title>Genome sequencing of Vitellibacter soesokkakensis RSSK-12.</title>
        <authorList>
            <person name="Thevarajoo S."/>
            <person name="Selvaratnam C."/>
            <person name="Goh K.M."/>
            <person name="Chan K.-G."/>
            <person name="Chong C.S."/>
        </authorList>
    </citation>
    <scope>NUCLEOTIDE SEQUENCE [LARGE SCALE GENOMIC DNA]</scope>
    <source>
        <strain evidence="2 3">RSSK-12</strain>
    </source>
</reference>
<keyword evidence="1" id="KW-0812">Transmembrane</keyword>
<dbReference type="Proteomes" id="UP000077552">
    <property type="component" value="Unassembled WGS sequence"/>
</dbReference>